<keyword evidence="3" id="KW-1185">Reference proteome</keyword>
<proteinExistence type="predicted"/>
<sequence length="248" mass="26851">FQVSPQDAIKFLEDVKAELNSLRNRFATTVALGHSTSTSGVDSRDGGAYHGSPTGRVWDVPVQPISKRQSTNTNFPALSNLLGYPSSFSSAEQATPFYSSSPSGLRASSMGKNLMMSSNKDSSTGTSNEDLDYEEIVEKLRQADTKMREYMLEGIIYQLARELFSMGLQQSPGTSVPAFTTFIENLAVNGNISKDLERSVLETLVQALVDAANERGLLGAKSSEGQSNSLPKPTTESQKPILIKKKSV</sequence>
<name>A0A1D2MIZ3_ORCCI</name>
<protein>
    <submittedName>
        <fullName evidence="2">Uncharacterized protein</fullName>
    </submittedName>
</protein>
<feature type="compositionally biased region" description="Polar residues" evidence="1">
    <location>
        <begin position="115"/>
        <end position="128"/>
    </location>
</feature>
<dbReference type="EMBL" id="LJIJ01001153">
    <property type="protein sequence ID" value="ODM92774.1"/>
    <property type="molecule type" value="Genomic_DNA"/>
</dbReference>
<evidence type="ECO:0000256" key="1">
    <source>
        <dbReference type="SAM" id="MobiDB-lite"/>
    </source>
</evidence>
<accession>A0A1D2MIZ3</accession>
<comment type="caution">
    <text evidence="2">The sequence shown here is derived from an EMBL/GenBank/DDBJ whole genome shotgun (WGS) entry which is preliminary data.</text>
</comment>
<evidence type="ECO:0000313" key="3">
    <source>
        <dbReference type="Proteomes" id="UP000094527"/>
    </source>
</evidence>
<organism evidence="2 3">
    <name type="scientific">Orchesella cincta</name>
    <name type="common">Springtail</name>
    <name type="synonym">Podura cincta</name>
    <dbReference type="NCBI Taxonomy" id="48709"/>
    <lineage>
        <taxon>Eukaryota</taxon>
        <taxon>Metazoa</taxon>
        <taxon>Ecdysozoa</taxon>
        <taxon>Arthropoda</taxon>
        <taxon>Hexapoda</taxon>
        <taxon>Collembola</taxon>
        <taxon>Entomobryomorpha</taxon>
        <taxon>Entomobryoidea</taxon>
        <taxon>Orchesellidae</taxon>
        <taxon>Orchesellinae</taxon>
        <taxon>Orchesella</taxon>
    </lineage>
</organism>
<feature type="region of interest" description="Disordered" evidence="1">
    <location>
        <begin position="34"/>
        <end position="55"/>
    </location>
</feature>
<dbReference type="Proteomes" id="UP000094527">
    <property type="component" value="Unassembled WGS sequence"/>
</dbReference>
<feature type="region of interest" description="Disordered" evidence="1">
    <location>
        <begin position="218"/>
        <end position="248"/>
    </location>
</feature>
<reference evidence="2 3" key="1">
    <citation type="journal article" date="2016" name="Genome Biol. Evol.">
        <title>Gene Family Evolution Reflects Adaptation to Soil Environmental Stressors in the Genome of the Collembolan Orchesella cincta.</title>
        <authorList>
            <person name="Faddeeva-Vakhrusheva A."/>
            <person name="Derks M.F."/>
            <person name="Anvar S.Y."/>
            <person name="Agamennone V."/>
            <person name="Suring W."/>
            <person name="Smit S."/>
            <person name="van Straalen N.M."/>
            <person name="Roelofs D."/>
        </authorList>
    </citation>
    <scope>NUCLEOTIDE SEQUENCE [LARGE SCALE GENOMIC DNA]</scope>
    <source>
        <tissue evidence="2">Mixed pool</tissue>
    </source>
</reference>
<gene>
    <name evidence="2" type="ORF">Ocin01_13909</name>
</gene>
<dbReference type="AlphaFoldDB" id="A0A1D2MIZ3"/>
<evidence type="ECO:0000313" key="2">
    <source>
        <dbReference type="EMBL" id="ODM92774.1"/>
    </source>
</evidence>
<feature type="region of interest" description="Disordered" evidence="1">
    <location>
        <begin position="109"/>
        <end position="129"/>
    </location>
</feature>
<dbReference type="OrthoDB" id="6348293at2759"/>
<feature type="non-terminal residue" evidence="2">
    <location>
        <position position="1"/>
    </location>
</feature>
<feature type="compositionally biased region" description="Polar residues" evidence="1">
    <location>
        <begin position="223"/>
        <end position="238"/>
    </location>
</feature>